<accession>A0A063Y6N1</accession>
<keyword evidence="1" id="KW-0472">Membrane</keyword>
<evidence type="ECO:0000256" key="1">
    <source>
        <dbReference type="SAM" id="Phobius"/>
    </source>
</evidence>
<keyword evidence="3" id="KW-1185">Reference proteome</keyword>
<reference evidence="2 3" key="1">
    <citation type="journal article" date="2005" name="Int. J. Syst. Evol. Microbiol.">
        <title>Nitrincola lacisaponensis gen. nov., sp. nov., a novel alkaliphilic bacterium isolated from an alkaline, saline lake.</title>
        <authorList>
            <person name="Dimitriu P.A."/>
            <person name="Shukla S.K."/>
            <person name="Conradt J."/>
            <person name="Marquez M.C."/>
            <person name="Ventosa A."/>
            <person name="Maglia A."/>
            <person name="Peyton B.M."/>
            <person name="Pinkart H.C."/>
            <person name="Mormile M.R."/>
        </authorList>
    </citation>
    <scope>NUCLEOTIDE SEQUENCE [LARGE SCALE GENOMIC DNA]</scope>
    <source>
        <strain evidence="2 3">4CA</strain>
    </source>
</reference>
<organism evidence="2 3">
    <name type="scientific">Nitrincola lacisaponensis</name>
    <dbReference type="NCBI Taxonomy" id="267850"/>
    <lineage>
        <taxon>Bacteria</taxon>
        <taxon>Pseudomonadati</taxon>
        <taxon>Pseudomonadota</taxon>
        <taxon>Gammaproteobacteria</taxon>
        <taxon>Oceanospirillales</taxon>
        <taxon>Oceanospirillaceae</taxon>
        <taxon>Nitrincola</taxon>
    </lineage>
</organism>
<keyword evidence="1" id="KW-1133">Transmembrane helix</keyword>
<dbReference type="PROSITE" id="PS00409">
    <property type="entry name" value="PROKAR_NTER_METHYL"/>
    <property type="match status" value="1"/>
</dbReference>
<proteinExistence type="predicted"/>
<dbReference type="Gene3D" id="3.30.700.10">
    <property type="entry name" value="Glycoprotein, Type 4 Pilin"/>
    <property type="match status" value="1"/>
</dbReference>
<keyword evidence="1" id="KW-0812">Transmembrane</keyword>
<dbReference type="InterPro" id="IPR045584">
    <property type="entry name" value="Pilin-like"/>
</dbReference>
<dbReference type="STRING" id="267850.ADINL_0674"/>
<gene>
    <name evidence="2" type="ORF">ADINL_0674</name>
</gene>
<dbReference type="NCBIfam" id="TIGR02532">
    <property type="entry name" value="IV_pilin_GFxxxE"/>
    <property type="match status" value="1"/>
</dbReference>
<dbReference type="EMBL" id="JMSZ01000016">
    <property type="protein sequence ID" value="KDE40082.1"/>
    <property type="molecule type" value="Genomic_DNA"/>
</dbReference>
<evidence type="ECO:0000313" key="3">
    <source>
        <dbReference type="Proteomes" id="UP000027318"/>
    </source>
</evidence>
<name>A0A063Y6N1_9GAMM</name>
<dbReference type="Proteomes" id="UP000027318">
    <property type="component" value="Unassembled WGS sequence"/>
</dbReference>
<dbReference type="SUPFAM" id="SSF54523">
    <property type="entry name" value="Pili subunits"/>
    <property type="match status" value="1"/>
</dbReference>
<comment type="caution">
    <text evidence="2">The sequence shown here is derived from an EMBL/GenBank/DDBJ whole genome shotgun (WGS) entry which is preliminary data.</text>
</comment>
<sequence length="171" mass="17702">MQYGTQQRSRQQGFTLIELVIVILILGILAAFAIPKFISLQREARVAVIDGTTSSLRSGANIVFAKSAAGGAHTATAGCVGLESGDTATSVGGCTGDDIILTRWGYPRAQGSEITPLFDDFSPRFAFIGGGTGASATVQIQLDGIPGCRIDYSSPSSAGGRPTINKVTDDC</sequence>
<evidence type="ECO:0000313" key="2">
    <source>
        <dbReference type="EMBL" id="KDE40082.1"/>
    </source>
</evidence>
<dbReference type="AlphaFoldDB" id="A0A063Y6N1"/>
<dbReference type="RefSeq" id="WP_051632525.1">
    <property type="nucleotide sequence ID" value="NZ_JMSZ01000016.1"/>
</dbReference>
<feature type="transmembrane region" description="Helical" evidence="1">
    <location>
        <begin position="12"/>
        <end position="34"/>
    </location>
</feature>
<dbReference type="OrthoDB" id="5902365at2"/>
<dbReference type="Pfam" id="PF07963">
    <property type="entry name" value="N_methyl"/>
    <property type="match status" value="1"/>
</dbReference>
<dbReference type="InterPro" id="IPR012902">
    <property type="entry name" value="N_methyl_site"/>
</dbReference>
<protein>
    <submittedName>
        <fullName evidence="2">MSHA pilin protein MshA</fullName>
    </submittedName>
</protein>